<dbReference type="SMART" id="SM00369">
    <property type="entry name" value="LRR_TYP"/>
    <property type="match status" value="8"/>
</dbReference>
<dbReference type="InterPro" id="IPR051716">
    <property type="entry name" value="Plant_RL_S/T_kinase"/>
</dbReference>
<comment type="catalytic activity">
    <reaction evidence="20">
        <text>L-threonyl-[protein] + ATP = O-phospho-L-threonyl-[protein] + ADP + H(+)</text>
        <dbReference type="Rhea" id="RHEA:46608"/>
        <dbReference type="Rhea" id="RHEA-COMP:11060"/>
        <dbReference type="Rhea" id="RHEA-COMP:11605"/>
        <dbReference type="ChEBI" id="CHEBI:15378"/>
        <dbReference type="ChEBI" id="CHEBI:30013"/>
        <dbReference type="ChEBI" id="CHEBI:30616"/>
        <dbReference type="ChEBI" id="CHEBI:61977"/>
        <dbReference type="ChEBI" id="CHEBI:456216"/>
        <dbReference type="EC" id="2.7.11.1"/>
    </reaction>
</comment>
<keyword evidence="12" id="KW-0677">Repeat</keyword>
<dbReference type="SUPFAM" id="SSF52047">
    <property type="entry name" value="RNI-like"/>
    <property type="match status" value="2"/>
</dbReference>
<evidence type="ECO:0000256" key="14">
    <source>
        <dbReference type="ARBA" id="ARBA00022777"/>
    </source>
</evidence>
<dbReference type="Pfam" id="PF00069">
    <property type="entry name" value="Pkinase"/>
    <property type="match status" value="1"/>
</dbReference>
<keyword evidence="14" id="KW-0418">Kinase</keyword>
<dbReference type="EMBL" id="JBJKTR010000006">
    <property type="protein sequence ID" value="KAL3365207.1"/>
    <property type="molecule type" value="Genomic_DNA"/>
</dbReference>
<keyword evidence="26" id="KW-1185">Reference proteome</keyword>
<evidence type="ECO:0000256" key="20">
    <source>
        <dbReference type="ARBA" id="ARBA00047899"/>
    </source>
</evidence>
<keyword evidence="6" id="KW-0723">Serine/threonine-protein kinase</keyword>
<reference evidence="25 26" key="1">
    <citation type="submission" date="2024-05" db="EMBL/GenBank/DDBJ databases">
        <title>De novo assembly of an allotetraploid wild potato.</title>
        <authorList>
            <person name="Hosaka A.J."/>
        </authorList>
    </citation>
    <scope>NUCLEOTIDE SEQUENCE [LARGE SCALE GENOMIC DNA]</scope>
    <source>
        <tissue evidence="25">Young leaves</tissue>
    </source>
</reference>
<feature type="non-terminal residue" evidence="25">
    <location>
        <position position="1"/>
    </location>
</feature>
<evidence type="ECO:0000313" key="26">
    <source>
        <dbReference type="Proteomes" id="UP001627284"/>
    </source>
</evidence>
<evidence type="ECO:0000256" key="21">
    <source>
        <dbReference type="ARBA" id="ARBA00048679"/>
    </source>
</evidence>
<dbReference type="Proteomes" id="UP001627284">
    <property type="component" value="Unassembled WGS sequence"/>
</dbReference>
<dbReference type="InterPro" id="IPR013210">
    <property type="entry name" value="LRR_N_plant-typ"/>
</dbReference>
<feature type="domain" description="Protein kinase" evidence="24">
    <location>
        <begin position="802"/>
        <end position="1086"/>
    </location>
</feature>
<dbReference type="PROSITE" id="PS51450">
    <property type="entry name" value="LRR"/>
    <property type="match status" value="2"/>
</dbReference>
<evidence type="ECO:0000256" key="8">
    <source>
        <dbReference type="ARBA" id="ARBA00022614"/>
    </source>
</evidence>
<keyword evidence="8" id="KW-0433">Leucine-rich repeat</keyword>
<evidence type="ECO:0000256" key="9">
    <source>
        <dbReference type="ARBA" id="ARBA00022679"/>
    </source>
</evidence>
<evidence type="ECO:0000256" key="4">
    <source>
        <dbReference type="ARBA" id="ARBA00012513"/>
    </source>
</evidence>
<dbReference type="GO" id="GO:0005524">
    <property type="term" value="F:ATP binding"/>
    <property type="evidence" value="ECO:0007669"/>
    <property type="project" value="UniProtKB-UniRule"/>
</dbReference>
<dbReference type="InterPro" id="IPR001611">
    <property type="entry name" value="Leu-rich_rpt"/>
</dbReference>
<evidence type="ECO:0000256" key="2">
    <source>
        <dbReference type="ARBA" id="ARBA00004479"/>
    </source>
</evidence>
<dbReference type="SUPFAM" id="SSF56112">
    <property type="entry name" value="Protein kinase-like (PK-like)"/>
    <property type="match status" value="1"/>
</dbReference>
<keyword evidence="13 22" id="KW-0547">Nucleotide-binding</keyword>
<accession>A0ABD2UC93</accession>
<protein>
    <recommendedName>
        <fullName evidence="4">non-specific serine/threonine protein kinase</fullName>
        <ecNumber evidence="4">2.7.11.1</ecNumber>
    </recommendedName>
</protein>
<organism evidence="25 26">
    <name type="scientific">Solanum stoloniferum</name>
    <dbReference type="NCBI Taxonomy" id="62892"/>
    <lineage>
        <taxon>Eukaryota</taxon>
        <taxon>Viridiplantae</taxon>
        <taxon>Streptophyta</taxon>
        <taxon>Embryophyta</taxon>
        <taxon>Tracheophyta</taxon>
        <taxon>Spermatophyta</taxon>
        <taxon>Magnoliopsida</taxon>
        <taxon>eudicotyledons</taxon>
        <taxon>Gunneridae</taxon>
        <taxon>Pentapetalae</taxon>
        <taxon>asterids</taxon>
        <taxon>lamiids</taxon>
        <taxon>Solanales</taxon>
        <taxon>Solanaceae</taxon>
        <taxon>Solanoideae</taxon>
        <taxon>Solaneae</taxon>
        <taxon>Solanum</taxon>
    </lineage>
</organism>
<dbReference type="InterPro" id="IPR008271">
    <property type="entry name" value="Ser/Thr_kinase_AS"/>
</dbReference>
<dbReference type="InterPro" id="IPR032675">
    <property type="entry name" value="LRR_dom_sf"/>
</dbReference>
<dbReference type="PRINTS" id="PR00019">
    <property type="entry name" value="LEURICHRPT"/>
</dbReference>
<dbReference type="PROSITE" id="PS50011">
    <property type="entry name" value="PROTEIN_KINASE_DOM"/>
    <property type="match status" value="1"/>
</dbReference>
<keyword evidence="16 23" id="KW-1133">Transmembrane helix</keyword>
<dbReference type="InterPro" id="IPR003591">
    <property type="entry name" value="Leu-rich_rpt_typical-subtyp"/>
</dbReference>
<evidence type="ECO:0000256" key="10">
    <source>
        <dbReference type="ARBA" id="ARBA00022692"/>
    </source>
</evidence>
<evidence type="ECO:0000256" key="1">
    <source>
        <dbReference type="ARBA" id="ARBA00004162"/>
    </source>
</evidence>
<keyword evidence="18" id="KW-0675">Receptor</keyword>
<evidence type="ECO:0000256" key="23">
    <source>
        <dbReference type="SAM" id="Phobius"/>
    </source>
</evidence>
<dbReference type="Gene3D" id="3.80.10.10">
    <property type="entry name" value="Ribonuclease Inhibitor"/>
    <property type="match status" value="4"/>
</dbReference>
<proteinExistence type="inferred from homology"/>
<dbReference type="Pfam" id="PF08263">
    <property type="entry name" value="LRRNT_2"/>
    <property type="match status" value="1"/>
</dbReference>
<dbReference type="GO" id="GO:0050832">
    <property type="term" value="P:defense response to fungus"/>
    <property type="evidence" value="ECO:0007669"/>
    <property type="project" value="UniProtKB-ARBA"/>
</dbReference>
<dbReference type="AlphaFoldDB" id="A0ABD2UC93"/>
<dbReference type="SMART" id="SM00220">
    <property type="entry name" value="S_TKc"/>
    <property type="match status" value="1"/>
</dbReference>
<dbReference type="Pfam" id="PF13855">
    <property type="entry name" value="LRR_8"/>
    <property type="match status" value="4"/>
</dbReference>
<evidence type="ECO:0000256" key="13">
    <source>
        <dbReference type="ARBA" id="ARBA00022741"/>
    </source>
</evidence>
<keyword evidence="19" id="KW-0325">Glycoprotein</keyword>
<evidence type="ECO:0000256" key="18">
    <source>
        <dbReference type="ARBA" id="ARBA00023170"/>
    </source>
</evidence>
<evidence type="ECO:0000313" key="25">
    <source>
        <dbReference type="EMBL" id="KAL3365207.1"/>
    </source>
</evidence>
<dbReference type="FunFam" id="3.80.10.10:FF:000095">
    <property type="entry name" value="LRR receptor-like serine/threonine-protein kinase GSO1"/>
    <property type="match status" value="1"/>
</dbReference>
<dbReference type="FunFam" id="3.30.200.20:FF:000661">
    <property type="entry name" value="Serine-threonine protein kinase plant-type"/>
    <property type="match status" value="1"/>
</dbReference>
<evidence type="ECO:0000256" key="12">
    <source>
        <dbReference type="ARBA" id="ARBA00022737"/>
    </source>
</evidence>
<feature type="binding site" evidence="22">
    <location>
        <position position="830"/>
    </location>
    <ligand>
        <name>ATP</name>
        <dbReference type="ChEBI" id="CHEBI:30616"/>
    </ligand>
</feature>
<dbReference type="EC" id="2.7.11.1" evidence="4"/>
<keyword evidence="10 23" id="KW-0812">Transmembrane</keyword>
<dbReference type="Gene3D" id="1.10.510.10">
    <property type="entry name" value="Transferase(Phosphotransferase) domain 1"/>
    <property type="match status" value="1"/>
</dbReference>
<dbReference type="FunFam" id="1.10.510.10:FF:000358">
    <property type="entry name" value="Putative leucine-rich repeat receptor-like serine/threonine-protein kinase"/>
    <property type="match status" value="1"/>
</dbReference>
<dbReference type="PROSITE" id="PS00107">
    <property type="entry name" value="PROTEIN_KINASE_ATP"/>
    <property type="match status" value="1"/>
</dbReference>
<dbReference type="GO" id="GO:0005886">
    <property type="term" value="C:plasma membrane"/>
    <property type="evidence" value="ECO:0007669"/>
    <property type="project" value="UniProtKB-SubCell"/>
</dbReference>
<keyword evidence="17 23" id="KW-0472">Membrane</keyword>
<evidence type="ECO:0000256" key="6">
    <source>
        <dbReference type="ARBA" id="ARBA00022527"/>
    </source>
</evidence>
<evidence type="ECO:0000256" key="3">
    <source>
        <dbReference type="ARBA" id="ARBA00008684"/>
    </source>
</evidence>
<dbReference type="PANTHER" id="PTHR48053">
    <property type="entry name" value="LEUCINE RICH REPEAT FAMILY PROTEIN, EXPRESSED"/>
    <property type="match status" value="1"/>
</dbReference>
<comment type="similarity">
    <text evidence="3">Belongs to the protein kinase superfamily. Ser/Thr protein kinase family.</text>
</comment>
<name>A0ABD2UC93_9SOLN</name>
<keyword evidence="5" id="KW-1003">Cell membrane</keyword>
<dbReference type="InterPro" id="IPR017441">
    <property type="entry name" value="Protein_kinase_ATP_BS"/>
</dbReference>
<dbReference type="GO" id="GO:0004674">
    <property type="term" value="F:protein serine/threonine kinase activity"/>
    <property type="evidence" value="ECO:0007669"/>
    <property type="project" value="UniProtKB-KW"/>
</dbReference>
<evidence type="ECO:0000256" key="17">
    <source>
        <dbReference type="ARBA" id="ARBA00023136"/>
    </source>
</evidence>
<evidence type="ECO:0000256" key="15">
    <source>
        <dbReference type="ARBA" id="ARBA00022840"/>
    </source>
</evidence>
<dbReference type="FunFam" id="3.80.10.10:FF:000041">
    <property type="entry name" value="LRR receptor-like serine/threonine-protein kinase ERECTA"/>
    <property type="match status" value="1"/>
</dbReference>
<dbReference type="PANTHER" id="PTHR48053:SF58">
    <property type="entry name" value="PROTEIN KINASE DOMAIN-CONTAINING PROTEIN"/>
    <property type="match status" value="1"/>
</dbReference>
<comment type="catalytic activity">
    <reaction evidence="21">
        <text>L-seryl-[protein] + ATP = O-phospho-L-seryl-[protein] + ADP + H(+)</text>
        <dbReference type="Rhea" id="RHEA:17989"/>
        <dbReference type="Rhea" id="RHEA-COMP:9863"/>
        <dbReference type="Rhea" id="RHEA-COMP:11604"/>
        <dbReference type="ChEBI" id="CHEBI:15378"/>
        <dbReference type="ChEBI" id="CHEBI:29999"/>
        <dbReference type="ChEBI" id="CHEBI:30616"/>
        <dbReference type="ChEBI" id="CHEBI:83421"/>
        <dbReference type="ChEBI" id="CHEBI:456216"/>
        <dbReference type="EC" id="2.7.11.1"/>
    </reaction>
</comment>
<evidence type="ECO:0000256" key="16">
    <source>
        <dbReference type="ARBA" id="ARBA00022989"/>
    </source>
</evidence>
<evidence type="ECO:0000259" key="24">
    <source>
        <dbReference type="PROSITE" id="PS50011"/>
    </source>
</evidence>
<dbReference type="Gene3D" id="3.30.200.20">
    <property type="entry name" value="Phosphorylase Kinase, domain 1"/>
    <property type="match status" value="1"/>
</dbReference>
<feature type="transmembrane region" description="Helical" evidence="23">
    <location>
        <begin position="744"/>
        <end position="767"/>
    </location>
</feature>
<dbReference type="InterPro" id="IPR011009">
    <property type="entry name" value="Kinase-like_dom_sf"/>
</dbReference>
<dbReference type="FunFam" id="3.80.10.10:FF:000317">
    <property type="entry name" value="Inactive leucine-rich repeat receptor-like protein kinase"/>
    <property type="match status" value="1"/>
</dbReference>
<sequence>LLAIVMDTSYILLFAQLSLFILLLNHTSLANISPDGVALLALKSHISSHTNNILASNWSSSTPVCSWIGITCSSRHHRVTALDISSMQLHGTIPPHLGNLSFLVSLNISINAFHGDLPQELARLQRLKVIDVASNNFTGAIPSFLSLLPNLCFVYLSSNQFSGRIPTSLSNLTKLKELKLRRNLLEGEIPQEISNLRNLTILDLQYNHLSGSIPPSIFNITTMQIIVLNDNNLTGKLPITLCDHLPYLNGLHLSKNSLGGVIPPNLEKCQKLQILSLSFNEFIGIVPRELANLTALTQLYLGVLHLEGEIPMELGNLKKLQVLDLSHNELTGSIPDSIFNMSALQTINFGLNKLSGTLPSDLGRGMPNLEIFLCAENNLSGFISASISNSSRLTKFELSGNSFTGPIPKSLGNLEYLEILNLQGNNFISDPSLSFLTSLTNCRKLRLLRFYENALYGALSPSVGNFSHSLNNFQGNDCKLNGVIPREIGNLTGVTRIDLYNNELTGHIPKTVQGMLNLQEFYLHSNEIKGTIPNVICSLKNLGVLDLSGNHFSGLVPSCLGNVTSLRKLNLAYNRLNSRLPANLGNLQDLIEFNVSSNSLSDHIPLELGNIKAVTLIDLSKNDFSGKIPSTLGGLAELIDLSLAHNRLEGPIPESFGKLLALEFLDLSYNNLSGEIPKSLEALVYLKSMNFSFNKLSGEIPISGPFANVPSQSFLSNDALCGDSRFNVKPCQTKSTKKSRRKRVLIGLYTLLGIVSLLVLVVGYVVLRLRKTKKNASQADVCLVKEHERISYYELEHATEGFDESNLLGTGSFSMVYKGILKDGTLLAAKVFNVQLEGAFKSFDTECEILRNLRHRNLTKVITSCANLDFKALVLEYMPNGTLDKWLYSHNLFLNLLQRLDIMIDVASAIDYLHNGHTTPVVHCDLKPSNVLLDQEMVGHVSDFGIAKLLGEGEAFVQTRTISTIGYIAPEYGQDGIVSTSCDVYSFGTLIMETFTRKRPSDEIFTGELSIQRWVSNSFPTGIHKVVDYYLVQSGDEHIDAKLQCLLSIMELALSCTLVTPDARISMKYALSTLKMIRLQLVISRH</sequence>
<evidence type="ECO:0000256" key="22">
    <source>
        <dbReference type="PROSITE-ProRule" id="PRU10141"/>
    </source>
</evidence>
<keyword evidence="9" id="KW-0808">Transferase</keyword>
<dbReference type="InterPro" id="IPR000719">
    <property type="entry name" value="Prot_kinase_dom"/>
</dbReference>
<keyword evidence="11" id="KW-0732">Signal</keyword>
<evidence type="ECO:0000256" key="7">
    <source>
        <dbReference type="ARBA" id="ARBA00022553"/>
    </source>
</evidence>
<comment type="subcellular location">
    <subcellularLocation>
        <location evidence="1">Cell membrane</location>
        <topology evidence="1">Single-pass membrane protein</topology>
    </subcellularLocation>
    <subcellularLocation>
        <location evidence="2">Membrane</location>
        <topology evidence="2">Single-pass type I membrane protein</topology>
    </subcellularLocation>
</comment>
<dbReference type="Pfam" id="PF00560">
    <property type="entry name" value="LRR_1"/>
    <property type="match status" value="3"/>
</dbReference>
<comment type="caution">
    <text evidence="25">The sequence shown here is derived from an EMBL/GenBank/DDBJ whole genome shotgun (WGS) entry which is preliminary data.</text>
</comment>
<evidence type="ECO:0000256" key="19">
    <source>
        <dbReference type="ARBA" id="ARBA00023180"/>
    </source>
</evidence>
<dbReference type="PROSITE" id="PS00108">
    <property type="entry name" value="PROTEIN_KINASE_ST"/>
    <property type="match status" value="1"/>
</dbReference>
<keyword evidence="15 22" id="KW-0067">ATP-binding</keyword>
<dbReference type="FunFam" id="3.80.10.10:FF:000129">
    <property type="entry name" value="Leucine-rich repeat receptor-like kinase"/>
    <property type="match status" value="1"/>
</dbReference>
<keyword evidence="7" id="KW-0597">Phosphoprotein</keyword>
<evidence type="ECO:0000256" key="5">
    <source>
        <dbReference type="ARBA" id="ARBA00022475"/>
    </source>
</evidence>
<gene>
    <name evidence="25" type="ORF">AABB24_010388</name>
</gene>
<evidence type="ECO:0000256" key="11">
    <source>
        <dbReference type="ARBA" id="ARBA00022729"/>
    </source>
</evidence>